<feature type="region of interest" description="Disordered" evidence="1">
    <location>
        <begin position="36"/>
        <end position="77"/>
    </location>
</feature>
<organism evidence="4">
    <name type="scientific">Arthroderma gypseum (strain ATCC MYA-4604 / CBS 118893)</name>
    <name type="common">Microsporum gypseum</name>
    <dbReference type="NCBI Taxonomy" id="535722"/>
    <lineage>
        <taxon>Eukaryota</taxon>
        <taxon>Fungi</taxon>
        <taxon>Dikarya</taxon>
        <taxon>Ascomycota</taxon>
        <taxon>Pezizomycotina</taxon>
        <taxon>Eurotiomycetes</taxon>
        <taxon>Eurotiomycetidae</taxon>
        <taxon>Onygenales</taxon>
        <taxon>Arthrodermataceae</taxon>
        <taxon>Nannizzia</taxon>
    </lineage>
</organism>
<proteinExistence type="predicted"/>
<dbReference type="AlphaFoldDB" id="E4UXU8"/>
<evidence type="ECO:0000313" key="3">
    <source>
        <dbReference type="EMBL" id="EFR02780.1"/>
    </source>
</evidence>
<feature type="compositionally biased region" description="Polar residues" evidence="1">
    <location>
        <begin position="534"/>
        <end position="547"/>
    </location>
</feature>
<dbReference type="OMA" id="WINNGIW"/>
<dbReference type="PANTHER" id="PTHR42470:SF2">
    <property type="match status" value="1"/>
</dbReference>
<dbReference type="Proteomes" id="UP000002669">
    <property type="component" value="Unassembled WGS sequence"/>
</dbReference>
<dbReference type="STRING" id="535722.E4UXU8"/>
<evidence type="ECO:0000256" key="1">
    <source>
        <dbReference type="SAM" id="MobiDB-lite"/>
    </source>
</evidence>
<protein>
    <recommendedName>
        <fullName evidence="2">DUF7924 domain-containing protein</fullName>
    </recommendedName>
</protein>
<dbReference type="eggNOG" id="ENOG502SK65">
    <property type="taxonomic scope" value="Eukaryota"/>
</dbReference>
<feature type="compositionally biased region" description="Basic residues" evidence="1">
    <location>
        <begin position="180"/>
        <end position="194"/>
    </location>
</feature>
<dbReference type="HOGENOM" id="CLU_025457_2_0_1"/>
<accession>E4UXU8</accession>
<feature type="region of interest" description="Disordered" evidence="1">
    <location>
        <begin position="505"/>
        <end position="565"/>
    </location>
</feature>
<feature type="compositionally biased region" description="Basic residues" evidence="1">
    <location>
        <begin position="555"/>
        <end position="565"/>
    </location>
</feature>
<sequence length="565" mass="63413">MIRYVPSGHKATVTSQSVRCKSARPVRSGAFLTLNEQHQEGSSSSAKQTANKTAGSGQQYHHPPRRPRRPPCSHFPLIPPPHASCLATRSPVTMTRTGAQRAAEHQCDQIHPTLADDTRSLHPRVAAVNLSTEGTPRNSVAGHGALDGPIDPIGFWVEEGRWPEEGWWPEEPSNMEHLLARKKSSSSSFGRKRSNPATYTTPSDEKPREQKSAPYRDVRYELLLQTKGTYMDTCDLGITDASKHLVWELLHTKQPVPKETLFDEATFVDACRHLQGRNEAKVIQDISRLIVPSAEALAIQARELRLLIESVNEGWNNSIPLTGTRPQPDYSVGFRREAFTEDQRSKLSPFIGDFIAGDQSFFMATYYMYFPFLTCEVKCGAAALDVADRQNAHSMTLAVRALVELFRLVGREQELDRQILAFSVSHDHQMVYIYGHYPVIDGKDTKYYRHPIHQFSFIALDGKEKWTTYQFTKNIYHHWMPAHLKNICSAIDQLPSDLDFGIRSSEQPGSLQNLESHPFSQSDGTSDPIIIDRQPSSTDQQGFTPATSLMGGGPAKRRKSPVKRT</sequence>
<feature type="domain" description="DUF7924" evidence="2">
    <location>
        <begin position="267"/>
        <end position="491"/>
    </location>
</feature>
<feature type="compositionally biased region" description="Basic residues" evidence="1">
    <location>
        <begin position="62"/>
        <end position="71"/>
    </location>
</feature>
<dbReference type="RefSeq" id="XP_003173191.1">
    <property type="nucleotide sequence ID" value="XM_003173143.1"/>
</dbReference>
<feature type="region of interest" description="Disordered" evidence="1">
    <location>
        <begin position="180"/>
        <end position="212"/>
    </location>
</feature>
<dbReference type="PANTHER" id="PTHR42470">
    <property type="entry name" value="VAST DOMAIN-CONTAINING PROTEIN"/>
    <property type="match status" value="1"/>
</dbReference>
<feature type="compositionally biased region" description="Polar residues" evidence="1">
    <location>
        <begin position="505"/>
        <end position="525"/>
    </location>
</feature>
<feature type="compositionally biased region" description="Basic and acidic residues" evidence="1">
    <location>
        <begin position="203"/>
        <end position="212"/>
    </location>
</feature>
<keyword evidence="4" id="KW-1185">Reference proteome</keyword>
<feature type="region of interest" description="Disordered" evidence="1">
    <location>
        <begin position="1"/>
        <end position="20"/>
    </location>
</feature>
<evidence type="ECO:0000259" key="2">
    <source>
        <dbReference type="Pfam" id="PF25545"/>
    </source>
</evidence>
<dbReference type="GeneID" id="10028470"/>
<dbReference type="Pfam" id="PF25545">
    <property type="entry name" value="DUF7924"/>
    <property type="match status" value="1"/>
</dbReference>
<reference evidence="4" key="1">
    <citation type="journal article" date="2012" name="MBio">
        <title>Comparative genome analysis of Trichophyton rubrum and related dermatophytes reveals candidate genes involved in infection.</title>
        <authorList>
            <person name="Martinez D.A."/>
            <person name="Oliver B.G."/>
            <person name="Graeser Y."/>
            <person name="Goldberg J.M."/>
            <person name="Li W."/>
            <person name="Martinez-Rossi N.M."/>
            <person name="Monod M."/>
            <person name="Shelest E."/>
            <person name="Barton R.C."/>
            <person name="Birch E."/>
            <person name="Brakhage A.A."/>
            <person name="Chen Z."/>
            <person name="Gurr S.J."/>
            <person name="Heiman D."/>
            <person name="Heitman J."/>
            <person name="Kosti I."/>
            <person name="Rossi A."/>
            <person name="Saif S."/>
            <person name="Samalova M."/>
            <person name="Saunders C.W."/>
            <person name="Shea T."/>
            <person name="Summerbell R.C."/>
            <person name="Xu J."/>
            <person name="Young S."/>
            <person name="Zeng Q."/>
            <person name="Birren B.W."/>
            <person name="Cuomo C.A."/>
            <person name="White T.C."/>
        </authorList>
    </citation>
    <scope>NUCLEOTIDE SEQUENCE [LARGE SCALE GENOMIC DNA]</scope>
    <source>
        <strain evidence="4">ATCC MYA-4604 / CBS 118893</strain>
    </source>
</reference>
<gene>
    <name evidence="3" type="ORF">MGYG_05779</name>
</gene>
<dbReference type="EMBL" id="DS989825">
    <property type="protein sequence ID" value="EFR02780.1"/>
    <property type="molecule type" value="Genomic_DNA"/>
</dbReference>
<evidence type="ECO:0000313" key="4">
    <source>
        <dbReference type="Proteomes" id="UP000002669"/>
    </source>
</evidence>
<dbReference type="InterPro" id="IPR057684">
    <property type="entry name" value="DUF7924"/>
</dbReference>
<feature type="compositionally biased region" description="Polar residues" evidence="1">
    <location>
        <begin position="36"/>
        <end position="59"/>
    </location>
</feature>
<dbReference type="VEuPathDB" id="FungiDB:MGYG_05779"/>
<dbReference type="InParanoid" id="E4UXU8"/>
<name>E4UXU8_ARTGP</name>
<dbReference type="OrthoDB" id="5400850at2759"/>